<dbReference type="Proteomes" id="UP000198507">
    <property type="component" value="Unassembled WGS sequence"/>
</dbReference>
<dbReference type="AlphaFoldDB" id="A0A1I0IF43"/>
<keyword evidence="1" id="KW-0812">Transmembrane</keyword>
<keyword evidence="1" id="KW-0472">Membrane</keyword>
<evidence type="ECO:0000313" key="3">
    <source>
        <dbReference type="Proteomes" id="UP000198507"/>
    </source>
</evidence>
<dbReference type="OrthoDB" id="5146801at2"/>
<evidence type="ECO:0000256" key="1">
    <source>
        <dbReference type="SAM" id="Phobius"/>
    </source>
</evidence>
<feature type="transmembrane region" description="Helical" evidence="1">
    <location>
        <begin position="31"/>
        <end position="50"/>
    </location>
</feature>
<keyword evidence="1" id="KW-1133">Transmembrane helix</keyword>
<protein>
    <recommendedName>
        <fullName evidence="4">DUF4245 domain-containing protein</fullName>
    </recommendedName>
</protein>
<gene>
    <name evidence="2" type="ORF">SAMN04488546_4419</name>
</gene>
<organism evidence="2 3">
    <name type="scientific">Geodermatophilus poikilotrophus</name>
    <dbReference type="NCBI Taxonomy" id="1333667"/>
    <lineage>
        <taxon>Bacteria</taxon>
        <taxon>Bacillati</taxon>
        <taxon>Actinomycetota</taxon>
        <taxon>Actinomycetes</taxon>
        <taxon>Geodermatophilales</taxon>
        <taxon>Geodermatophilaceae</taxon>
        <taxon>Geodermatophilus</taxon>
    </lineage>
</organism>
<dbReference type="EMBL" id="FOIE01000011">
    <property type="protein sequence ID" value="SET95442.1"/>
    <property type="molecule type" value="Genomic_DNA"/>
</dbReference>
<sequence length="197" mass="20061">MTSAGPTSQPPAQAPSPAIERANRMSAGNMLRSLAPLVLICLALVGWMAVKQSAVDTVREVDPTSTVQLAAARAGYPVVAPTGLPEGYRPTSARTDAGTAEAGDPVTLEVGYLTPSSEYAGFVVSDDARTEAVTGVLGGAQEQGTVDLGGQAWTRGTTERGETVLSRAADGVTVLVTGSATDEELETVAAAVRPYSG</sequence>
<proteinExistence type="predicted"/>
<dbReference type="Pfam" id="PF14030">
    <property type="entry name" value="DUF4245"/>
    <property type="match status" value="1"/>
</dbReference>
<dbReference type="RefSeq" id="WP_091448362.1">
    <property type="nucleotide sequence ID" value="NZ_FOIE01000011.1"/>
</dbReference>
<dbReference type="InterPro" id="IPR025339">
    <property type="entry name" value="DUF4245"/>
</dbReference>
<keyword evidence="3" id="KW-1185">Reference proteome</keyword>
<name>A0A1I0IF43_9ACTN</name>
<reference evidence="3" key="1">
    <citation type="submission" date="2016-10" db="EMBL/GenBank/DDBJ databases">
        <authorList>
            <person name="Varghese N."/>
            <person name="Submissions S."/>
        </authorList>
    </citation>
    <scope>NUCLEOTIDE SEQUENCE [LARGE SCALE GENOMIC DNA]</scope>
    <source>
        <strain evidence="3">DSM 44209</strain>
    </source>
</reference>
<evidence type="ECO:0000313" key="2">
    <source>
        <dbReference type="EMBL" id="SET95442.1"/>
    </source>
</evidence>
<evidence type="ECO:0008006" key="4">
    <source>
        <dbReference type="Google" id="ProtNLM"/>
    </source>
</evidence>
<accession>A0A1I0IF43</accession>